<dbReference type="CDD" id="cd11386">
    <property type="entry name" value="MCP_signal"/>
    <property type="match status" value="1"/>
</dbReference>
<evidence type="ECO:0000256" key="6">
    <source>
        <dbReference type="SAM" id="Phobius"/>
    </source>
</evidence>
<dbReference type="SUPFAM" id="SSF58104">
    <property type="entry name" value="Methyl-accepting chemotaxis protein (MCP) signaling domain"/>
    <property type="match status" value="1"/>
</dbReference>
<feature type="transmembrane region" description="Helical" evidence="6">
    <location>
        <begin position="6"/>
        <end position="29"/>
    </location>
</feature>
<dbReference type="PROSITE" id="PS50885">
    <property type="entry name" value="HAMP"/>
    <property type="match status" value="1"/>
</dbReference>
<dbReference type="EMBL" id="JBELOE010000060">
    <property type="protein sequence ID" value="MER2490548.1"/>
    <property type="molecule type" value="Genomic_DNA"/>
</dbReference>
<evidence type="ECO:0000256" key="5">
    <source>
        <dbReference type="SAM" id="Coils"/>
    </source>
</evidence>
<gene>
    <name evidence="9" type="ORF">ABS311_01440</name>
</gene>
<evidence type="ECO:0000256" key="4">
    <source>
        <dbReference type="PROSITE-ProRule" id="PRU00284"/>
    </source>
</evidence>
<dbReference type="Pfam" id="PF00015">
    <property type="entry name" value="MCPsignal"/>
    <property type="match status" value="1"/>
</dbReference>
<comment type="subcellular location">
    <subcellularLocation>
        <location evidence="1">Membrane</location>
    </subcellularLocation>
</comment>
<dbReference type="PROSITE" id="PS50111">
    <property type="entry name" value="CHEMOTAXIS_TRANSDUC_2"/>
    <property type="match status" value="1"/>
</dbReference>
<feature type="domain" description="HAMP" evidence="8">
    <location>
        <begin position="335"/>
        <end position="388"/>
    </location>
</feature>
<dbReference type="PANTHER" id="PTHR32089:SF70">
    <property type="entry name" value="ENERGY TAXIS MODULATING METHYL ACCEPTING SENSORY TRANSDUCER"/>
    <property type="match status" value="1"/>
</dbReference>
<feature type="domain" description="Methyl-accepting transducer" evidence="7">
    <location>
        <begin position="393"/>
        <end position="629"/>
    </location>
</feature>
<feature type="transmembrane region" description="Helical" evidence="6">
    <location>
        <begin position="312"/>
        <end position="333"/>
    </location>
</feature>
<dbReference type="PANTHER" id="PTHR32089">
    <property type="entry name" value="METHYL-ACCEPTING CHEMOTAXIS PROTEIN MCPB"/>
    <property type="match status" value="1"/>
</dbReference>
<dbReference type="RefSeq" id="WP_350400325.1">
    <property type="nucleotide sequence ID" value="NZ_JBELOE010000060.1"/>
</dbReference>
<dbReference type="SMART" id="SM00283">
    <property type="entry name" value="MA"/>
    <property type="match status" value="1"/>
</dbReference>
<dbReference type="InterPro" id="IPR004089">
    <property type="entry name" value="MCPsignal_dom"/>
</dbReference>
<comment type="similarity">
    <text evidence="3">Belongs to the methyl-accepting chemotaxis (MCP) protein family.</text>
</comment>
<name>A0ABV1RCB9_9ALTE</name>
<dbReference type="Gene3D" id="1.10.287.950">
    <property type="entry name" value="Methyl-accepting chemotaxis protein"/>
    <property type="match status" value="1"/>
</dbReference>
<evidence type="ECO:0000256" key="2">
    <source>
        <dbReference type="ARBA" id="ARBA00023224"/>
    </source>
</evidence>
<evidence type="ECO:0000259" key="8">
    <source>
        <dbReference type="PROSITE" id="PS50885"/>
    </source>
</evidence>
<reference evidence="9 10" key="1">
    <citation type="submission" date="2024-06" db="EMBL/GenBank/DDBJ databases">
        <authorList>
            <person name="Chen R.Y."/>
        </authorList>
    </citation>
    <scope>NUCLEOTIDE SEQUENCE [LARGE SCALE GENOMIC DNA]</scope>
    <source>
        <strain evidence="9 10">D2</strain>
    </source>
</reference>
<keyword evidence="2 4" id="KW-0807">Transducer</keyword>
<organism evidence="9 10">
    <name type="scientific">Catenovulum sediminis</name>
    <dbReference type="NCBI Taxonomy" id="1740262"/>
    <lineage>
        <taxon>Bacteria</taxon>
        <taxon>Pseudomonadati</taxon>
        <taxon>Pseudomonadota</taxon>
        <taxon>Gammaproteobacteria</taxon>
        <taxon>Alteromonadales</taxon>
        <taxon>Alteromonadaceae</taxon>
        <taxon>Catenovulum</taxon>
    </lineage>
</organism>
<evidence type="ECO:0000313" key="10">
    <source>
        <dbReference type="Proteomes" id="UP001467690"/>
    </source>
</evidence>
<feature type="coiled-coil region" evidence="5">
    <location>
        <begin position="454"/>
        <end position="491"/>
    </location>
</feature>
<sequence>MKLNSIVAQIMAAFGLLVLMLIIVSLIGLNTQNKMSGGLNVAADTIAPLLEESGQLTASAQTAVKAVAMHATTDSYTSFEHYEKEFENAKRNYFQSLTAIKQLLDSRPELISILTEADEAFEKVFSLSESHLPIQRQLTDKKALEYKAVNEFQTKWQYFEPALKDINFLITDKERPSAWLLASLSRDAIEAANLISEIVGKNTNDFERLLKPLNYHYNNVLKKQNILIDSAPVIASKIEPYVAVLSTHVNGDGVVSLRSAGLKLAAQSDTIKNDLQGALVHAMDKLENLNYSVSGVAEKLNKESETLSQQSFNTTVIALIASVLAAISIAYFLTTRIRKQMSYLIRDIKTVANGDFVHSGFKNIKGGEFGIIARSLDDLVTALSAMIKKVKVQSGHLTEMSSSNLHTIEISCNSISEQTLQTENLASAITEMDVSIHEVANNATSTASLVVDIHDSAKQNIAVLKENVADVQALKSSMNQAAQEMQELRDESSNIGEIVSVIRGIAEQTNLLALNAAIESARAGEQGRGFAVVADEVRTLASKTQQSTVEISEMVSSLQARAKNANDLMSQNQQKAEHCAEQAGLTADALVNMLNGLTKISDMSAIIATAVEEQSSVAAELSRSVTKIKTSAEVVLGNVKELEQASDQTYAMAKEQNELAANFKV</sequence>
<accession>A0ABV1RCB9</accession>
<keyword evidence="10" id="KW-1185">Reference proteome</keyword>
<evidence type="ECO:0000256" key="3">
    <source>
        <dbReference type="ARBA" id="ARBA00029447"/>
    </source>
</evidence>
<keyword evidence="6" id="KW-1133">Transmembrane helix</keyword>
<dbReference type="InterPro" id="IPR003660">
    <property type="entry name" value="HAMP_dom"/>
</dbReference>
<keyword evidence="6" id="KW-0472">Membrane</keyword>
<protein>
    <submittedName>
        <fullName evidence="9">Methyl-accepting chemotaxis protein</fullName>
    </submittedName>
</protein>
<comment type="caution">
    <text evidence="9">The sequence shown here is derived from an EMBL/GenBank/DDBJ whole genome shotgun (WGS) entry which is preliminary data.</text>
</comment>
<proteinExistence type="inferred from homology"/>
<evidence type="ECO:0000313" key="9">
    <source>
        <dbReference type="EMBL" id="MER2490548.1"/>
    </source>
</evidence>
<dbReference type="Proteomes" id="UP001467690">
    <property type="component" value="Unassembled WGS sequence"/>
</dbReference>
<evidence type="ECO:0000259" key="7">
    <source>
        <dbReference type="PROSITE" id="PS50111"/>
    </source>
</evidence>
<keyword evidence="6" id="KW-0812">Transmembrane</keyword>
<evidence type="ECO:0000256" key="1">
    <source>
        <dbReference type="ARBA" id="ARBA00004370"/>
    </source>
</evidence>
<keyword evidence="5" id="KW-0175">Coiled coil</keyword>